<dbReference type="OrthoDB" id="1728974at2759"/>
<dbReference type="GO" id="GO:0016301">
    <property type="term" value="F:kinase activity"/>
    <property type="evidence" value="ECO:0007669"/>
    <property type="project" value="UniProtKB-KW"/>
</dbReference>
<dbReference type="AlphaFoldDB" id="A0A2L2Z106"/>
<keyword evidence="1" id="KW-0418">Kinase</keyword>
<keyword evidence="1" id="KW-0808">Transferase</keyword>
<reference evidence="1" key="1">
    <citation type="journal article" date="2016" name="Mol. Ecol. Resour.">
        <title>Evaluation of the impact of RNA preservation methods of spiders for de novo transcriptome assembly.</title>
        <authorList>
            <person name="Kono N."/>
            <person name="Nakamura H."/>
            <person name="Ito Y."/>
            <person name="Tomita M."/>
            <person name="Arakawa K."/>
        </authorList>
    </citation>
    <scope>NUCLEOTIDE SEQUENCE</scope>
    <source>
        <tissue evidence="1">Whole body</tissue>
    </source>
</reference>
<accession>A0A2L2Z106</accession>
<protein>
    <submittedName>
        <fullName evidence="1">Xylulose kinase</fullName>
    </submittedName>
</protein>
<dbReference type="SUPFAM" id="SSF53067">
    <property type="entry name" value="Actin-like ATPase domain"/>
    <property type="match status" value="1"/>
</dbReference>
<dbReference type="Gene3D" id="3.30.420.40">
    <property type="match status" value="1"/>
</dbReference>
<proteinExistence type="evidence at transcript level"/>
<dbReference type="EMBL" id="IAAA01080019">
    <property type="protein sequence ID" value="LAA13969.1"/>
    <property type="molecule type" value="mRNA"/>
</dbReference>
<evidence type="ECO:0000313" key="1">
    <source>
        <dbReference type="EMBL" id="LAA13969.1"/>
    </source>
</evidence>
<name>A0A2L2Z106_PARTP</name>
<organism evidence="1">
    <name type="scientific">Parasteatoda tepidariorum</name>
    <name type="common">Common house spider</name>
    <name type="synonym">Achaearanea tepidariorum</name>
    <dbReference type="NCBI Taxonomy" id="114398"/>
    <lineage>
        <taxon>Eukaryota</taxon>
        <taxon>Metazoa</taxon>
        <taxon>Ecdysozoa</taxon>
        <taxon>Arthropoda</taxon>
        <taxon>Chelicerata</taxon>
        <taxon>Arachnida</taxon>
        <taxon>Araneae</taxon>
        <taxon>Araneomorphae</taxon>
        <taxon>Entelegynae</taxon>
        <taxon>Araneoidea</taxon>
        <taxon>Theridiidae</taxon>
        <taxon>Parasteatoda</taxon>
    </lineage>
</organism>
<dbReference type="InterPro" id="IPR043129">
    <property type="entry name" value="ATPase_NBD"/>
</dbReference>
<sequence>MDEAKSYLGLDFSTQQLKAIVVNVELQVTHLSAVNFDLDLPEFRTHGGVIPHEDKLSVCAPTIMWVKALDMLLERLKLEGLDFSTVVSLSGAAQVNSMLILLFVKIVEVYFNYSRFNIE</sequence>